<dbReference type="EnsemblMetazoa" id="Aqu2.1.41466_001">
    <property type="protein sequence ID" value="Aqu2.1.41466_001"/>
    <property type="gene ID" value="Aqu2.1.41466"/>
</dbReference>
<name>A0A1X7VM52_AMPQE</name>
<organism evidence="1">
    <name type="scientific">Amphimedon queenslandica</name>
    <name type="common">Sponge</name>
    <dbReference type="NCBI Taxonomy" id="400682"/>
    <lineage>
        <taxon>Eukaryota</taxon>
        <taxon>Metazoa</taxon>
        <taxon>Porifera</taxon>
        <taxon>Demospongiae</taxon>
        <taxon>Heteroscleromorpha</taxon>
        <taxon>Haplosclerida</taxon>
        <taxon>Niphatidae</taxon>
        <taxon>Amphimedon</taxon>
    </lineage>
</organism>
<dbReference type="OrthoDB" id="5971203at2759"/>
<accession>A0A1X7VM52</accession>
<evidence type="ECO:0008006" key="2">
    <source>
        <dbReference type="Google" id="ProtNLM"/>
    </source>
</evidence>
<dbReference type="NCBIfam" id="NF040941">
    <property type="entry name" value="GGGWT_bact"/>
    <property type="match status" value="2"/>
</dbReference>
<dbReference type="AlphaFoldDB" id="A0A1X7VM52"/>
<dbReference type="InterPro" id="IPR014716">
    <property type="entry name" value="Fibrinogen_a/b/g_C_1"/>
</dbReference>
<dbReference type="eggNOG" id="ENOG502SG25">
    <property type="taxonomic scope" value="Eukaryota"/>
</dbReference>
<dbReference type="InParanoid" id="A0A1X7VM52"/>
<sequence>MLYSSLQAMNNNSQQQCPNFTQWVDDIVTGVYQYLDPSLSSLSDSVSLNNNALVLSLITQLNNTMQDTANKVDVIGKCNEDEETFHENNTLLLNRVIETVSSSAIKLINIIGTLSNIQDTSTSTAGVVDDILLIAQELLVLHNVSTALPTSCKQIKDEKPSSPSGVYLLVTSNGTNSYSAYCNMEELCGSGGGWTRLAYLDMSDSTVNCPSGFRLYQSGGVRACGRPVTSSGSCVSVQFSSNGISYSQVCGRVTGYQYTSPDAVDNYFAPISNHNNLNGDYVDGVSITRRSPRQHVWTLMAAGFEGNSNLYELGPCATGSLQQVQSFVGDHYFCESGFAGVHRQQQLYTSDPLWDGQNCGSDESPCCNYIDPSFSSLSDAVSLNNNTLVLSLITQLNYTMQDTANKVDVIGKCNEEEESFLENNTLLLNRVIKTVSSSVMKLNNIIGTLSNIRNTSTSTAGVVDDILLIAQQLLVLHNVSTALPTSCKEIKQEQPISPSGLYLLANPNDTSSYYAYCNMGTLCGSGGGWTRLAYLDMSDSTVNCPSGLRLYQSGGVRACGRATSSGGSCTSVQFPSNGISYSQVCGRVTGYQYASPDGVQDYFGSNHNNLNGDYVDGVSITRGSPRQH</sequence>
<evidence type="ECO:0000313" key="1">
    <source>
        <dbReference type="EnsemblMetazoa" id="Aqu2.1.41466_001"/>
    </source>
</evidence>
<proteinExistence type="predicted"/>
<dbReference type="Gene3D" id="3.90.215.10">
    <property type="entry name" value="Gamma Fibrinogen, chain A, domain 1"/>
    <property type="match status" value="2"/>
</dbReference>
<protein>
    <recommendedName>
        <fullName evidence="2">Fibrinogen C-terminal domain-containing protein</fullName>
    </recommendedName>
</protein>
<reference evidence="1" key="1">
    <citation type="submission" date="2017-05" db="UniProtKB">
        <authorList>
            <consortium name="EnsemblMetazoa"/>
        </authorList>
    </citation>
    <scope>IDENTIFICATION</scope>
</reference>
<dbReference type="SUPFAM" id="SSF56496">
    <property type="entry name" value="Fibrinogen C-terminal domain-like"/>
    <property type="match status" value="2"/>
</dbReference>
<dbReference type="InterPro" id="IPR036056">
    <property type="entry name" value="Fibrinogen-like_C"/>
</dbReference>